<sequence>MGAALLSEPDRLCGILTALVENVPLPITAKIRMLETPEETIKLVKRIEQTGVSAIGLHCRYRSERPKDPGHWDIFETIAKSIEFH</sequence>
<dbReference type="AlphaFoldDB" id="A0A1Y2CJT5"/>
<dbReference type="InterPro" id="IPR013785">
    <property type="entry name" value="Aldolase_TIM"/>
</dbReference>
<dbReference type="GO" id="GO:0017150">
    <property type="term" value="F:tRNA dihydrouridine synthase activity"/>
    <property type="evidence" value="ECO:0007669"/>
    <property type="project" value="TreeGrafter"/>
</dbReference>
<dbReference type="STRING" id="329046.A0A1Y2CJT5"/>
<dbReference type="Gene3D" id="3.20.20.70">
    <property type="entry name" value="Aldolase class I"/>
    <property type="match status" value="1"/>
</dbReference>
<dbReference type="InterPro" id="IPR035587">
    <property type="entry name" value="DUS-like_FMN-bd"/>
</dbReference>
<dbReference type="InterPro" id="IPR052582">
    <property type="entry name" value="tRNA-DUS-like"/>
</dbReference>
<dbReference type="PANTHER" id="PTHR45936">
    <property type="entry name" value="TRNA-DIHYDROURIDINE(20) SYNTHASE [NAD(P)+]-LIKE"/>
    <property type="match status" value="1"/>
</dbReference>
<proteinExistence type="predicted"/>
<dbReference type="PANTHER" id="PTHR45936:SF1">
    <property type="entry name" value="TRNA-DIHYDROURIDINE(20) SYNTHASE [NAD(P)+]-LIKE"/>
    <property type="match status" value="1"/>
</dbReference>
<gene>
    <name evidence="2" type="ORF">BCR33DRAFT_715029</name>
</gene>
<keyword evidence="3" id="KW-1185">Reference proteome</keyword>
<evidence type="ECO:0000313" key="3">
    <source>
        <dbReference type="Proteomes" id="UP000193642"/>
    </source>
</evidence>
<dbReference type="Proteomes" id="UP000193642">
    <property type="component" value="Unassembled WGS sequence"/>
</dbReference>
<name>A0A1Y2CJT5_9FUNG</name>
<dbReference type="Pfam" id="PF01207">
    <property type="entry name" value="Dus"/>
    <property type="match status" value="1"/>
</dbReference>
<reference evidence="2 3" key="1">
    <citation type="submission" date="2016-07" db="EMBL/GenBank/DDBJ databases">
        <title>Pervasive Adenine N6-methylation of Active Genes in Fungi.</title>
        <authorList>
            <consortium name="DOE Joint Genome Institute"/>
            <person name="Mondo S.J."/>
            <person name="Dannebaum R.O."/>
            <person name="Kuo R.C."/>
            <person name="Labutti K."/>
            <person name="Haridas S."/>
            <person name="Kuo A."/>
            <person name="Salamov A."/>
            <person name="Ahrendt S.R."/>
            <person name="Lipzen A."/>
            <person name="Sullivan W."/>
            <person name="Andreopoulos W.B."/>
            <person name="Clum A."/>
            <person name="Lindquist E."/>
            <person name="Daum C."/>
            <person name="Ramamoorthy G.K."/>
            <person name="Gryganskyi A."/>
            <person name="Culley D."/>
            <person name="Magnuson J.K."/>
            <person name="James T.Y."/>
            <person name="O'Malley M.A."/>
            <person name="Stajich J.E."/>
            <person name="Spatafora J.W."/>
            <person name="Visel A."/>
            <person name="Grigoriev I.V."/>
        </authorList>
    </citation>
    <scope>NUCLEOTIDE SEQUENCE [LARGE SCALE GENOMIC DNA]</scope>
    <source>
        <strain evidence="2 3">JEL800</strain>
    </source>
</reference>
<comment type="caution">
    <text evidence="2">The sequence shown here is derived from an EMBL/GenBank/DDBJ whole genome shotgun (WGS) entry which is preliminary data.</text>
</comment>
<evidence type="ECO:0000259" key="1">
    <source>
        <dbReference type="Pfam" id="PF01207"/>
    </source>
</evidence>
<organism evidence="2 3">
    <name type="scientific">Rhizoclosmatium globosum</name>
    <dbReference type="NCBI Taxonomy" id="329046"/>
    <lineage>
        <taxon>Eukaryota</taxon>
        <taxon>Fungi</taxon>
        <taxon>Fungi incertae sedis</taxon>
        <taxon>Chytridiomycota</taxon>
        <taxon>Chytridiomycota incertae sedis</taxon>
        <taxon>Chytridiomycetes</taxon>
        <taxon>Chytridiales</taxon>
        <taxon>Chytriomycetaceae</taxon>
        <taxon>Rhizoclosmatium</taxon>
    </lineage>
</organism>
<evidence type="ECO:0000313" key="2">
    <source>
        <dbReference type="EMBL" id="ORY47283.1"/>
    </source>
</evidence>
<feature type="domain" description="DUS-like FMN-binding" evidence="1">
    <location>
        <begin position="1"/>
        <end position="81"/>
    </location>
</feature>
<dbReference type="EMBL" id="MCGO01000014">
    <property type="protein sequence ID" value="ORY47283.1"/>
    <property type="molecule type" value="Genomic_DNA"/>
</dbReference>
<protein>
    <submittedName>
        <fullName evidence="2">FMN-linked oxidoreductase</fullName>
    </submittedName>
</protein>
<dbReference type="SUPFAM" id="SSF51395">
    <property type="entry name" value="FMN-linked oxidoreductases"/>
    <property type="match status" value="1"/>
</dbReference>
<dbReference type="GO" id="GO:0005737">
    <property type="term" value="C:cytoplasm"/>
    <property type="evidence" value="ECO:0007669"/>
    <property type="project" value="TreeGrafter"/>
</dbReference>
<accession>A0A1Y2CJT5</accession>